<proteinExistence type="predicted"/>
<comment type="caution">
    <text evidence="1">The sequence shown here is derived from an EMBL/GenBank/DDBJ whole genome shotgun (WGS) entry which is preliminary data.</text>
</comment>
<accession>A0A9W7ZNA5</accession>
<evidence type="ECO:0000313" key="1">
    <source>
        <dbReference type="EMBL" id="KAJ1912129.1"/>
    </source>
</evidence>
<dbReference type="AlphaFoldDB" id="A0A9W7ZNA5"/>
<dbReference type="Proteomes" id="UP001150538">
    <property type="component" value="Unassembled WGS sequence"/>
</dbReference>
<keyword evidence="2" id="KW-1185">Reference proteome</keyword>
<gene>
    <name evidence="1" type="ORF">H4219_005719</name>
</gene>
<organism evidence="1 2">
    <name type="scientific">Mycoemilia scoparia</name>
    <dbReference type="NCBI Taxonomy" id="417184"/>
    <lineage>
        <taxon>Eukaryota</taxon>
        <taxon>Fungi</taxon>
        <taxon>Fungi incertae sedis</taxon>
        <taxon>Zoopagomycota</taxon>
        <taxon>Kickxellomycotina</taxon>
        <taxon>Kickxellomycetes</taxon>
        <taxon>Kickxellales</taxon>
        <taxon>Kickxellaceae</taxon>
        <taxon>Mycoemilia</taxon>
    </lineage>
</organism>
<reference evidence="1" key="1">
    <citation type="submission" date="2022-07" db="EMBL/GenBank/DDBJ databases">
        <title>Phylogenomic reconstructions and comparative analyses of Kickxellomycotina fungi.</title>
        <authorList>
            <person name="Reynolds N.K."/>
            <person name="Stajich J.E."/>
            <person name="Barry K."/>
            <person name="Grigoriev I.V."/>
            <person name="Crous P."/>
            <person name="Smith M.E."/>
        </authorList>
    </citation>
    <scope>NUCLEOTIDE SEQUENCE</scope>
    <source>
        <strain evidence="1">NBRC 100468</strain>
    </source>
</reference>
<name>A0A9W7ZNA5_9FUNG</name>
<protein>
    <submittedName>
        <fullName evidence="1">Uncharacterized protein</fullName>
    </submittedName>
</protein>
<evidence type="ECO:0000313" key="2">
    <source>
        <dbReference type="Proteomes" id="UP001150538"/>
    </source>
</evidence>
<sequence>MEQRVRFTSFPGVPVSQIGRRPRFLSMEVTSLSKLVEVNRLVFRPKNVILSEIEETKRVRFKSSEGVSLSEMENIPRVRINSTEGINSNLTNMYTLMSKNNEKLSKHGFQKDSIYKKVLNTITKFSSATTFAVAYHNIALDYQEYYNDPAQYLLAKLSEIVEVLVTETSDDLQDLIERYNHYQDCLYFLSIADGLITTCILRVDSIKVAKSKATGPSTNDDAAGNIADASIVAIADAVADAVIAASPDDDDDEAEDVNVPSTVDDDAATADGKVDDNVVILVIDDDLEFATVSDKLLNDFYEKSQGLSETISKALDDLLLAIKSKEGGSDFDPKTHAAKIERKALRVEVKVGDEKMSLLKVHNTIGHYASEVVRPSHMKEYCFDQLLDWVSSLVGELKDGTVARWPTDQGKE</sequence>
<dbReference type="EMBL" id="JANBPU010000376">
    <property type="protein sequence ID" value="KAJ1912129.1"/>
    <property type="molecule type" value="Genomic_DNA"/>
</dbReference>